<keyword evidence="2" id="KW-1185">Reference proteome</keyword>
<dbReference type="AlphaFoldDB" id="A0A916JHQ8"/>
<accession>A0A916JHQ8</accession>
<name>A0A916JHQ8_9BACT</name>
<dbReference type="EMBL" id="CAJRAF010000004">
    <property type="protein sequence ID" value="CAG5015591.1"/>
    <property type="molecule type" value="Genomic_DNA"/>
</dbReference>
<gene>
    <name evidence="1" type="ORF">DYBT9275_05366</name>
</gene>
<comment type="caution">
    <text evidence="1">The sequence shown here is derived from an EMBL/GenBank/DDBJ whole genome shotgun (WGS) entry which is preliminary data.</text>
</comment>
<reference evidence="1" key="1">
    <citation type="submission" date="2021-04" db="EMBL/GenBank/DDBJ databases">
        <authorList>
            <person name="Rodrigo-Torres L."/>
            <person name="Arahal R. D."/>
            <person name="Lucena T."/>
        </authorList>
    </citation>
    <scope>NUCLEOTIDE SEQUENCE</scope>
    <source>
        <strain evidence="1">CECT 9275</strain>
    </source>
</reference>
<evidence type="ECO:0000313" key="1">
    <source>
        <dbReference type="EMBL" id="CAG5015591.1"/>
    </source>
</evidence>
<organism evidence="1 2">
    <name type="scientific">Dyadobacter helix</name>
    <dbReference type="NCBI Taxonomy" id="2822344"/>
    <lineage>
        <taxon>Bacteria</taxon>
        <taxon>Pseudomonadati</taxon>
        <taxon>Bacteroidota</taxon>
        <taxon>Cytophagia</taxon>
        <taxon>Cytophagales</taxon>
        <taxon>Spirosomataceae</taxon>
        <taxon>Dyadobacter</taxon>
    </lineage>
</organism>
<sequence>MSFNGKVEIGKWKYLAEANLIYIDRLTDKIFLKQSFFDDSVMILKIDGTNDDLFILANENIIPDLDVPKYLSSFIINIGILERTTFFNMPLINGDILNINRDELNYSKVGMSVLLNNNSAPDGEYFAQGDIVDKLLVYHITDSKIKDLFWLFTYKTSKGTFKIYQKNEYSFSLGDKVLLNNIPAPNGKHKLEFMMHINVTNGVISSHSIF</sequence>
<dbReference type="Proteomes" id="UP000680038">
    <property type="component" value="Unassembled WGS sequence"/>
</dbReference>
<evidence type="ECO:0000313" key="2">
    <source>
        <dbReference type="Proteomes" id="UP000680038"/>
    </source>
</evidence>
<protein>
    <submittedName>
        <fullName evidence="1">Uncharacterized protein</fullName>
    </submittedName>
</protein>
<proteinExistence type="predicted"/>